<evidence type="ECO:0008006" key="6">
    <source>
        <dbReference type="Google" id="ProtNLM"/>
    </source>
</evidence>
<organism evidence="4 5">
    <name type="scientific">Phytophthora boehmeriae</name>
    <dbReference type="NCBI Taxonomy" id="109152"/>
    <lineage>
        <taxon>Eukaryota</taxon>
        <taxon>Sar</taxon>
        <taxon>Stramenopiles</taxon>
        <taxon>Oomycota</taxon>
        <taxon>Peronosporomycetes</taxon>
        <taxon>Peronosporales</taxon>
        <taxon>Peronosporaceae</taxon>
        <taxon>Phytophthora</taxon>
    </lineage>
</organism>
<feature type="signal peptide" evidence="3">
    <location>
        <begin position="1"/>
        <end position="20"/>
    </location>
</feature>
<comment type="caution">
    <text evidence="4">The sequence shown here is derived from an EMBL/GenBank/DDBJ whole genome shotgun (WGS) entry which is preliminary data.</text>
</comment>
<reference evidence="4" key="1">
    <citation type="submission" date="2021-02" db="EMBL/GenBank/DDBJ databases">
        <authorList>
            <person name="Palmer J.M."/>
        </authorList>
    </citation>
    <scope>NUCLEOTIDE SEQUENCE</scope>
    <source>
        <strain evidence="4">SCRP23</strain>
    </source>
</reference>
<gene>
    <name evidence="4" type="ORF">PHYBOEH_003623</name>
</gene>
<feature type="region of interest" description="Disordered" evidence="1">
    <location>
        <begin position="214"/>
        <end position="233"/>
    </location>
</feature>
<keyword evidence="2" id="KW-0472">Membrane</keyword>
<protein>
    <recommendedName>
        <fullName evidence="6">Apple domain-containing protein</fullName>
    </recommendedName>
</protein>
<evidence type="ECO:0000256" key="1">
    <source>
        <dbReference type="SAM" id="MobiDB-lite"/>
    </source>
</evidence>
<dbReference type="AlphaFoldDB" id="A0A8T1WQS6"/>
<dbReference type="EMBL" id="JAGDFL010000200">
    <property type="protein sequence ID" value="KAG7395571.1"/>
    <property type="molecule type" value="Genomic_DNA"/>
</dbReference>
<evidence type="ECO:0000256" key="2">
    <source>
        <dbReference type="SAM" id="Phobius"/>
    </source>
</evidence>
<keyword evidence="2" id="KW-0812">Transmembrane</keyword>
<keyword evidence="3" id="KW-0732">Signal</keyword>
<accession>A0A8T1WQS6</accession>
<dbReference type="Proteomes" id="UP000693981">
    <property type="component" value="Unassembled WGS sequence"/>
</dbReference>
<keyword evidence="2" id="KW-1133">Transmembrane helix</keyword>
<evidence type="ECO:0000313" key="4">
    <source>
        <dbReference type="EMBL" id="KAG7395571.1"/>
    </source>
</evidence>
<dbReference type="OrthoDB" id="160565at2759"/>
<keyword evidence="5" id="KW-1185">Reference proteome</keyword>
<feature type="chain" id="PRO_5035881142" description="Apple domain-containing protein" evidence="3">
    <location>
        <begin position="21"/>
        <end position="266"/>
    </location>
</feature>
<proteinExistence type="predicted"/>
<evidence type="ECO:0000256" key="3">
    <source>
        <dbReference type="SAM" id="SignalP"/>
    </source>
</evidence>
<name>A0A8T1WQS6_9STRA</name>
<feature type="transmembrane region" description="Helical" evidence="2">
    <location>
        <begin position="147"/>
        <end position="164"/>
    </location>
</feature>
<evidence type="ECO:0000313" key="5">
    <source>
        <dbReference type="Proteomes" id="UP000693981"/>
    </source>
</evidence>
<sequence>MFGPLSTIALVVLAISPAKAQRSTLCDDGGPLDVMCNVVVPETRSQLSSLCGSNGVLALQSGCYLCVDATTCQGSTFVLNEHDDYLTLPKASSDDISSILNDQADKGPEEESFEQVAAVSNANVAVPSPRMKSGSDGSAKPADVSNWLFAVPVTLALVSFGLAIRNRVSMRRRGFKRLQDANQSDRSPLFQDDINPFCTSEEDLALETAGHFEGSQSCSEGEEAQFLAAPETEEDEFTRVEAEAIKQAVLLHIKEFDEDEEDQVEV</sequence>